<organism evidence="2 3">
    <name type="scientific">Frankia canadensis</name>
    <dbReference type="NCBI Taxonomy" id="1836972"/>
    <lineage>
        <taxon>Bacteria</taxon>
        <taxon>Bacillati</taxon>
        <taxon>Actinomycetota</taxon>
        <taxon>Actinomycetes</taxon>
        <taxon>Frankiales</taxon>
        <taxon>Frankiaceae</taxon>
        <taxon>Frankia</taxon>
    </lineage>
</organism>
<accession>A0A2I2KYS6</accession>
<evidence type="ECO:0000313" key="3">
    <source>
        <dbReference type="Proteomes" id="UP000234331"/>
    </source>
</evidence>
<reference evidence="2 3" key="1">
    <citation type="submission" date="2017-06" db="EMBL/GenBank/DDBJ databases">
        <authorList>
            <person name="Kim H.J."/>
            <person name="Triplett B.A."/>
        </authorList>
    </citation>
    <scope>NUCLEOTIDE SEQUENCE [LARGE SCALE GENOMIC DNA]</scope>
    <source>
        <strain evidence="2">FRACA_ARgP5</strain>
    </source>
</reference>
<name>A0A2I2KYS6_9ACTN</name>
<proteinExistence type="predicted"/>
<dbReference type="Proteomes" id="UP000234331">
    <property type="component" value="Unassembled WGS sequence"/>
</dbReference>
<dbReference type="EMBL" id="FZMO01000479">
    <property type="protein sequence ID" value="SNQ50806.1"/>
    <property type="molecule type" value="Genomic_DNA"/>
</dbReference>
<protein>
    <submittedName>
        <fullName evidence="2">Uncharacterized protein</fullName>
    </submittedName>
</protein>
<keyword evidence="3" id="KW-1185">Reference proteome</keyword>
<evidence type="ECO:0000256" key="1">
    <source>
        <dbReference type="SAM" id="MobiDB-lite"/>
    </source>
</evidence>
<evidence type="ECO:0000313" key="2">
    <source>
        <dbReference type="EMBL" id="SNQ50806.1"/>
    </source>
</evidence>
<feature type="region of interest" description="Disordered" evidence="1">
    <location>
        <begin position="1"/>
        <end position="74"/>
    </location>
</feature>
<gene>
    <name evidence="2" type="ORF">FRACA_530029</name>
</gene>
<feature type="compositionally biased region" description="Basic and acidic residues" evidence="1">
    <location>
        <begin position="28"/>
        <end position="38"/>
    </location>
</feature>
<sequence length="74" mass="8386">MIRTHPPKAYPQINNGEPKPPDFLTARTDSDILSDFRQRPCYGPPRGHRRRLPVPTATLRPNGGRHDSTASSRR</sequence>
<dbReference type="AlphaFoldDB" id="A0A2I2KYS6"/>